<keyword evidence="3" id="KW-1185">Reference proteome</keyword>
<sequence>MEDQPMTRAKFAGITTTLTTTISDLTTTLGGEPIRVPRGGNIHIIKDSSSLKVEKIDAFLELLDQVEDVIGVDNDTICDKTAHSCNSQHGLDDELPIKANHLIERNKSHIPKEVVNLFFDSNYLAFDEGGL</sequence>
<dbReference type="EMBL" id="CM001224">
    <property type="protein sequence ID" value="KEH19761.1"/>
    <property type="molecule type" value="Genomic_DNA"/>
</dbReference>
<dbReference type="EnsemblPlants" id="KEH19761">
    <property type="protein sequence ID" value="KEH19761"/>
    <property type="gene ID" value="MTR_8g467950"/>
</dbReference>
<evidence type="ECO:0000313" key="2">
    <source>
        <dbReference type="EnsemblPlants" id="KEH19761"/>
    </source>
</evidence>
<organism evidence="1 3">
    <name type="scientific">Medicago truncatula</name>
    <name type="common">Barrel medic</name>
    <name type="synonym">Medicago tribuloides</name>
    <dbReference type="NCBI Taxonomy" id="3880"/>
    <lineage>
        <taxon>Eukaryota</taxon>
        <taxon>Viridiplantae</taxon>
        <taxon>Streptophyta</taxon>
        <taxon>Embryophyta</taxon>
        <taxon>Tracheophyta</taxon>
        <taxon>Spermatophyta</taxon>
        <taxon>Magnoliopsida</taxon>
        <taxon>eudicotyledons</taxon>
        <taxon>Gunneridae</taxon>
        <taxon>Pentapetalae</taxon>
        <taxon>rosids</taxon>
        <taxon>fabids</taxon>
        <taxon>Fabales</taxon>
        <taxon>Fabaceae</taxon>
        <taxon>Papilionoideae</taxon>
        <taxon>50 kb inversion clade</taxon>
        <taxon>NPAAA clade</taxon>
        <taxon>Hologalegina</taxon>
        <taxon>IRL clade</taxon>
        <taxon>Trifolieae</taxon>
        <taxon>Medicago</taxon>
    </lineage>
</organism>
<dbReference type="AlphaFoldDB" id="A0A072TRB8"/>
<name>A0A072TRB8_MEDTR</name>
<proteinExistence type="predicted"/>
<reference evidence="1 3" key="1">
    <citation type="journal article" date="2011" name="Nature">
        <title>The Medicago genome provides insight into the evolution of rhizobial symbioses.</title>
        <authorList>
            <person name="Young N.D."/>
            <person name="Debelle F."/>
            <person name="Oldroyd G.E."/>
            <person name="Geurts R."/>
            <person name="Cannon S.B."/>
            <person name="Udvardi M.K."/>
            <person name="Benedito V.A."/>
            <person name="Mayer K.F."/>
            <person name="Gouzy J."/>
            <person name="Schoof H."/>
            <person name="Van de Peer Y."/>
            <person name="Proost S."/>
            <person name="Cook D.R."/>
            <person name="Meyers B.C."/>
            <person name="Spannagl M."/>
            <person name="Cheung F."/>
            <person name="De Mita S."/>
            <person name="Krishnakumar V."/>
            <person name="Gundlach H."/>
            <person name="Zhou S."/>
            <person name="Mudge J."/>
            <person name="Bharti A.K."/>
            <person name="Murray J.D."/>
            <person name="Naoumkina M.A."/>
            <person name="Rosen B."/>
            <person name="Silverstein K.A."/>
            <person name="Tang H."/>
            <person name="Rombauts S."/>
            <person name="Zhao P.X."/>
            <person name="Zhou P."/>
            <person name="Barbe V."/>
            <person name="Bardou P."/>
            <person name="Bechner M."/>
            <person name="Bellec A."/>
            <person name="Berger A."/>
            <person name="Berges H."/>
            <person name="Bidwell S."/>
            <person name="Bisseling T."/>
            <person name="Choisne N."/>
            <person name="Couloux A."/>
            <person name="Denny R."/>
            <person name="Deshpande S."/>
            <person name="Dai X."/>
            <person name="Doyle J.J."/>
            <person name="Dudez A.M."/>
            <person name="Farmer A.D."/>
            <person name="Fouteau S."/>
            <person name="Franken C."/>
            <person name="Gibelin C."/>
            <person name="Gish J."/>
            <person name="Goldstein S."/>
            <person name="Gonzalez A.J."/>
            <person name="Green P.J."/>
            <person name="Hallab A."/>
            <person name="Hartog M."/>
            <person name="Hua A."/>
            <person name="Humphray S.J."/>
            <person name="Jeong D.H."/>
            <person name="Jing Y."/>
            <person name="Jocker A."/>
            <person name="Kenton S.M."/>
            <person name="Kim D.J."/>
            <person name="Klee K."/>
            <person name="Lai H."/>
            <person name="Lang C."/>
            <person name="Lin S."/>
            <person name="Macmil S.L."/>
            <person name="Magdelenat G."/>
            <person name="Matthews L."/>
            <person name="McCorrison J."/>
            <person name="Monaghan E.L."/>
            <person name="Mun J.H."/>
            <person name="Najar F.Z."/>
            <person name="Nicholson C."/>
            <person name="Noirot C."/>
            <person name="O'Bleness M."/>
            <person name="Paule C.R."/>
            <person name="Poulain J."/>
            <person name="Prion F."/>
            <person name="Qin B."/>
            <person name="Qu C."/>
            <person name="Retzel E.F."/>
            <person name="Riddle C."/>
            <person name="Sallet E."/>
            <person name="Samain S."/>
            <person name="Samson N."/>
            <person name="Sanders I."/>
            <person name="Saurat O."/>
            <person name="Scarpelli C."/>
            <person name="Schiex T."/>
            <person name="Segurens B."/>
            <person name="Severin A.J."/>
            <person name="Sherrier D.J."/>
            <person name="Shi R."/>
            <person name="Sims S."/>
            <person name="Singer S.R."/>
            <person name="Sinharoy S."/>
            <person name="Sterck L."/>
            <person name="Viollet A."/>
            <person name="Wang B.B."/>
            <person name="Wang K."/>
            <person name="Wang M."/>
            <person name="Wang X."/>
            <person name="Warfsmann J."/>
            <person name="Weissenbach J."/>
            <person name="White D.D."/>
            <person name="White J.D."/>
            <person name="Wiley G.B."/>
            <person name="Wincker P."/>
            <person name="Xing Y."/>
            <person name="Yang L."/>
            <person name="Yao Z."/>
            <person name="Ying F."/>
            <person name="Zhai J."/>
            <person name="Zhou L."/>
            <person name="Zuber A."/>
            <person name="Denarie J."/>
            <person name="Dixon R.A."/>
            <person name="May G.D."/>
            <person name="Schwartz D.C."/>
            <person name="Rogers J."/>
            <person name="Quetier F."/>
            <person name="Town C.D."/>
            <person name="Roe B.A."/>
        </authorList>
    </citation>
    <scope>NUCLEOTIDE SEQUENCE [LARGE SCALE GENOMIC DNA]</scope>
    <source>
        <strain evidence="1">A17</strain>
        <strain evidence="2 3">cv. Jemalong A17</strain>
    </source>
</reference>
<reference evidence="1 3" key="2">
    <citation type="journal article" date="2014" name="BMC Genomics">
        <title>An improved genome release (version Mt4.0) for the model legume Medicago truncatula.</title>
        <authorList>
            <person name="Tang H."/>
            <person name="Krishnakumar V."/>
            <person name="Bidwell S."/>
            <person name="Rosen B."/>
            <person name="Chan A."/>
            <person name="Zhou S."/>
            <person name="Gentzbittel L."/>
            <person name="Childs K.L."/>
            <person name="Yandell M."/>
            <person name="Gundlach H."/>
            <person name="Mayer K.F."/>
            <person name="Schwartz D.C."/>
            <person name="Town C.D."/>
        </authorList>
    </citation>
    <scope>GENOME REANNOTATION</scope>
    <source>
        <strain evidence="1">A17</strain>
        <strain evidence="2 3">cv. Jemalong A17</strain>
    </source>
</reference>
<reference evidence="2" key="3">
    <citation type="submission" date="2015-04" db="UniProtKB">
        <authorList>
            <consortium name="EnsemblPlants"/>
        </authorList>
    </citation>
    <scope>IDENTIFICATION</scope>
    <source>
        <strain evidence="2">cv. Jemalong A17</strain>
    </source>
</reference>
<dbReference type="HOGENOM" id="CLU_1930699_0_0_1"/>
<dbReference type="Proteomes" id="UP000002051">
    <property type="component" value="Chromosome 8"/>
</dbReference>
<evidence type="ECO:0000313" key="3">
    <source>
        <dbReference type="Proteomes" id="UP000002051"/>
    </source>
</evidence>
<evidence type="ECO:0000313" key="1">
    <source>
        <dbReference type="EMBL" id="KEH19761.1"/>
    </source>
</evidence>
<gene>
    <name evidence="1" type="ordered locus">MTR_8g467950</name>
</gene>
<accession>A0A072TRB8</accession>
<protein>
    <submittedName>
        <fullName evidence="1 2">Uncharacterized protein</fullName>
    </submittedName>
</protein>